<proteinExistence type="predicted"/>
<evidence type="ECO:0000313" key="2">
    <source>
        <dbReference type="EMBL" id="ROT71914.1"/>
    </source>
</evidence>
<dbReference type="Proteomes" id="UP000283509">
    <property type="component" value="Unassembled WGS sequence"/>
</dbReference>
<feature type="signal peptide" evidence="1">
    <location>
        <begin position="1"/>
        <end position="17"/>
    </location>
</feature>
<dbReference type="PANTHER" id="PTHR15937">
    <property type="entry name" value="TRANSMEMBRANE 7 SUPERFAMILY MEMBER 3"/>
    <property type="match status" value="1"/>
</dbReference>
<keyword evidence="1" id="KW-0732">Signal</keyword>
<dbReference type="AlphaFoldDB" id="A0A3R7Q9F2"/>
<protein>
    <submittedName>
        <fullName evidence="2">Uncharacterized protein</fullName>
    </submittedName>
</protein>
<comment type="caution">
    <text evidence="2">The sequence shown here is derived from an EMBL/GenBank/DDBJ whole genome shotgun (WGS) entry which is preliminary data.</text>
</comment>
<reference evidence="2 3" key="1">
    <citation type="submission" date="2018-04" db="EMBL/GenBank/DDBJ databases">
        <authorList>
            <person name="Zhang X."/>
            <person name="Yuan J."/>
            <person name="Li F."/>
            <person name="Xiang J."/>
        </authorList>
    </citation>
    <scope>NUCLEOTIDE SEQUENCE [LARGE SCALE GENOMIC DNA]</scope>
    <source>
        <tissue evidence="2">Muscle</tissue>
    </source>
</reference>
<dbReference type="EMBL" id="QCYY01002229">
    <property type="protein sequence ID" value="ROT71914.1"/>
    <property type="molecule type" value="Genomic_DNA"/>
</dbReference>
<dbReference type="GO" id="GO:0005886">
    <property type="term" value="C:plasma membrane"/>
    <property type="evidence" value="ECO:0007669"/>
    <property type="project" value="TreeGrafter"/>
</dbReference>
<dbReference type="PANTHER" id="PTHR15937:SF3">
    <property type="entry name" value="TRANSMEMBRANE 7 SUPERFAMILY MEMBER 3"/>
    <property type="match status" value="1"/>
</dbReference>
<organism evidence="2 3">
    <name type="scientific">Penaeus vannamei</name>
    <name type="common">Whiteleg shrimp</name>
    <name type="synonym">Litopenaeus vannamei</name>
    <dbReference type="NCBI Taxonomy" id="6689"/>
    <lineage>
        <taxon>Eukaryota</taxon>
        <taxon>Metazoa</taxon>
        <taxon>Ecdysozoa</taxon>
        <taxon>Arthropoda</taxon>
        <taxon>Crustacea</taxon>
        <taxon>Multicrustacea</taxon>
        <taxon>Malacostraca</taxon>
        <taxon>Eumalacostraca</taxon>
        <taxon>Eucarida</taxon>
        <taxon>Decapoda</taxon>
        <taxon>Dendrobranchiata</taxon>
        <taxon>Penaeoidea</taxon>
        <taxon>Penaeidae</taxon>
        <taxon>Penaeus</taxon>
    </lineage>
</organism>
<name>A0A3R7Q9F2_PENVA</name>
<evidence type="ECO:0000256" key="1">
    <source>
        <dbReference type="SAM" id="SignalP"/>
    </source>
</evidence>
<feature type="chain" id="PRO_5018656841" evidence="1">
    <location>
        <begin position="18"/>
        <end position="369"/>
    </location>
</feature>
<dbReference type="OrthoDB" id="5967337at2759"/>
<gene>
    <name evidence="2" type="ORF">C7M84_009730</name>
</gene>
<dbReference type="GO" id="GO:0043069">
    <property type="term" value="P:negative regulation of programmed cell death"/>
    <property type="evidence" value="ECO:0007669"/>
    <property type="project" value="TreeGrafter"/>
</dbReference>
<sequence>MPHLSTSFAILLCLCSACNVLCSDLEQDVRVGEGNGTAALQDEVAPAPVPDGALTGGSVLQMSCSPGEDLNPQDMTYSMNKTYKITVIPNRTVLQIEITDINLEDTGFLIVQAHSQIQYLILSQNPSFDLEDNFVNNTDPGIVVFMEEPTGSPGTTNATAKEATAKEATAKEAPTITKRVYLANCHDRNVSVLFMVRNYSRHEPVPGGYYPTAIGERPPHLPQPFLVVEPNILTTRASFRAASFPLHEKEPYYEDLTYETFLTYMYERDLSERKYWHSLIATSTLEDIRAKAVRVSVTKNNNTAEMFGALVRFYSGVGAVVSVIVSYNNSGGALYSAAVSYGCDFIDAEEYRCTKLGEWELGGRGGFWE</sequence>
<dbReference type="InterPro" id="IPR042502">
    <property type="entry name" value="TM7SF3"/>
</dbReference>
<evidence type="ECO:0000313" key="3">
    <source>
        <dbReference type="Proteomes" id="UP000283509"/>
    </source>
</evidence>
<reference evidence="2 3" key="2">
    <citation type="submission" date="2019-01" db="EMBL/GenBank/DDBJ databases">
        <title>The decoding of complex shrimp genome reveals the adaptation for benthos swimmer, frequently molting mechanism and breeding impact on genome.</title>
        <authorList>
            <person name="Sun Y."/>
            <person name="Gao Y."/>
            <person name="Yu Y."/>
        </authorList>
    </citation>
    <scope>NUCLEOTIDE SEQUENCE [LARGE SCALE GENOMIC DNA]</scope>
    <source>
        <tissue evidence="2">Muscle</tissue>
    </source>
</reference>
<accession>A0A3R7Q9F2</accession>
<dbReference type="Pfam" id="PF25992">
    <property type="entry name" value="Ig_TM7SF3_N"/>
    <property type="match status" value="2"/>
</dbReference>
<keyword evidence="3" id="KW-1185">Reference proteome</keyword>